<dbReference type="SUPFAM" id="SSF51735">
    <property type="entry name" value="NAD(P)-binding Rossmann-fold domains"/>
    <property type="match status" value="1"/>
</dbReference>
<evidence type="ECO:0000313" key="5">
    <source>
        <dbReference type="Proteomes" id="UP000002630"/>
    </source>
</evidence>
<organism evidence="4 5">
    <name type="scientific">Ectocarpus siliculosus</name>
    <name type="common">Brown alga</name>
    <name type="synonym">Conferva siliculosa</name>
    <dbReference type="NCBI Taxonomy" id="2880"/>
    <lineage>
        <taxon>Eukaryota</taxon>
        <taxon>Sar</taxon>
        <taxon>Stramenopiles</taxon>
        <taxon>Ochrophyta</taxon>
        <taxon>PX clade</taxon>
        <taxon>Phaeophyceae</taxon>
        <taxon>Ectocarpales</taxon>
        <taxon>Ectocarpaceae</taxon>
        <taxon>Ectocarpus</taxon>
    </lineage>
</organism>
<feature type="compositionally biased region" description="Polar residues" evidence="2">
    <location>
        <begin position="23"/>
        <end position="38"/>
    </location>
</feature>
<comment type="similarity">
    <text evidence="1">Belongs to the 3-beta-HSD family.</text>
</comment>
<dbReference type="GO" id="GO:0006694">
    <property type="term" value="P:steroid biosynthetic process"/>
    <property type="evidence" value="ECO:0007669"/>
    <property type="project" value="InterPro"/>
</dbReference>
<sequence>MGRIDGCLQRSRHRVPALRARSSRLSEQGQAEGVQSSETQNLGEGVLYTCALRPGLVYGAGKDEPLLRALSWMGWGLNRVTLRGLPEAKSDMIFFQNLIDATVLAGTQLAEGAAGAQAGGAGWSTRKGPACSGQSYCVTDGQRGGGDGDGGGVQPGGLQAFMDGVLEGLDFTTSKVLRLPVFFALAIAWAMELVCKMKLTEAPPSITRSEVRKLVENRCSDIERARKDLGYEPRVDRNTALRTIVEDLKRDGWGRHTLLVPGLGYWICIPLGIWLNAVAAFKALCPAFLAPVQRFSLYIHLAVFRKLWIVRLVCVLAILAHVLEGWYAFVRAKRAGHGDTAPRWLIQTLILGYPSTRLVMRLLS</sequence>
<dbReference type="eggNOG" id="KOG1430">
    <property type="taxonomic scope" value="Eukaryota"/>
</dbReference>
<dbReference type="Proteomes" id="UP000002630">
    <property type="component" value="Linkage Group LG26"/>
</dbReference>
<keyword evidence="1" id="KW-1133">Transmembrane helix</keyword>
<evidence type="ECO:0000256" key="2">
    <source>
        <dbReference type="SAM" id="MobiDB-lite"/>
    </source>
</evidence>
<dbReference type="STRING" id="2880.D8LSA6"/>
<keyword evidence="1" id="KW-0560">Oxidoreductase</keyword>
<evidence type="ECO:0000313" key="4">
    <source>
        <dbReference type="EMBL" id="CBN75163.1"/>
    </source>
</evidence>
<dbReference type="Gene3D" id="3.40.50.720">
    <property type="entry name" value="NAD(P)-binding Rossmann-like Domain"/>
    <property type="match status" value="1"/>
</dbReference>
<dbReference type="EMBL" id="FN649751">
    <property type="protein sequence ID" value="CBN75163.1"/>
    <property type="molecule type" value="Genomic_DNA"/>
</dbReference>
<proteinExistence type="inferred from homology"/>
<feature type="transmembrane region" description="Helical" evidence="1">
    <location>
        <begin position="309"/>
        <end position="329"/>
    </location>
</feature>
<dbReference type="OrthoDB" id="2735536at2759"/>
<dbReference type="AlphaFoldDB" id="D8LSA6"/>
<reference evidence="4 5" key="1">
    <citation type="journal article" date="2010" name="Nature">
        <title>The Ectocarpus genome and the independent evolution of multicellularity in brown algae.</title>
        <authorList>
            <person name="Cock J.M."/>
            <person name="Sterck L."/>
            <person name="Rouze P."/>
            <person name="Scornet D."/>
            <person name="Allen A.E."/>
            <person name="Amoutzias G."/>
            <person name="Anthouard V."/>
            <person name="Artiguenave F."/>
            <person name="Aury J.M."/>
            <person name="Badger J.H."/>
            <person name="Beszteri B."/>
            <person name="Billiau K."/>
            <person name="Bonnet E."/>
            <person name="Bothwell J.H."/>
            <person name="Bowler C."/>
            <person name="Boyen C."/>
            <person name="Brownlee C."/>
            <person name="Carrano C.J."/>
            <person name="Charrier B."/>
            <person name="Cho G.Y."/>
            <person name="Coelho S.M."/>
            <person name="Collen J."/>
            <person name="Corre E."/>
            <person name="Da Silva C."/>
            <person name="Delage L."/>
            <person name="Delaroque N."/>
            <person name="Dittami S.M."/>
            <person name="Doulbeau S."/>
            <person name="Elias M."/>
            <person name="Farnham G."/>
            <person name="Gachon C.M."/>
            <person name="Gschloessl B."/>
            <person name="Heesch S."/>
            <person name="Jabbari K."/>
            <person name="Jubin C."/>
            <person name="Kawai H."/>
            <person name="Kimura K."/>
            <person name="Kloareg B."/>
            <person name="Kupper F.C."/>
            <person name="Lang D."/>
            <person name="Le Bail A."/>
            <person name="Leblanc C."/>
            <person name="Lerouge P."/>
            <person name="Lohr M."/>
            <person name="Lopez P.J."/>
            <person name="Martens C."/>
            <person name="Maumus F."/>
            <person name="Michel G."/>
            <person name="Miranda-Saavedra D."/>
            <person name="Morales J."/>
            <person name="Moreau H."/>
            <person name="Motomura T."/>
            <person name="Nagasato C."/>
            <person name="Napoli C.A."/>
            <person name="Nelson D.R."/>
            <person name="Nyvall-Collen P."/>
            <person name="Peters A.F."/>
            <person name="Pommier C."/>
            <person name="Potin P."/>
            <person name="Poulain J."/>
            <person name="Quesneville H."/>
            <person name="Read B."/>
            <person name="Rensing S.A."/>
            <person name="Ritter A."/>
            <person name="Rousvoal S."/>
            <person name="Samanta M."/>
            <person name="Samson G."/>
            <person name="Schroeder D.C."/>
            <person name="Segurens B."/>
            <person name="Strittmatter M."/>
            <person name="Tonon T."/>
            <person name="Tregear J.W."/>
            <person name="Valentin K."/>
            <person name="von Dassow P."/>
            <person name="Yamagishi T."/>
            <person name="Van de Peer Y."/>
            <person name="Wincker P."/>
        </authorList>
    </citation>
    <scope>NUCLEOTIDE SEQUENCE [LARGE SCALE GENOMIC DNA]</scope>
    <source>
        <strain evidence="5">Ec32 / CCAP1310/4</strain>
    </source>
</reference>
<dbReference type="Pfam" id="PF01073">
    <property type="entry name" value="3Beta_HSD"/>
    <property type="match status" value="1"/>
</dbReference>
<keyword evidence="1" id="KW-0472">Membrane</keyword>
<name>D8LSA6_ECTSI</name>
<keyword evidence="1" id="KW-0812">Transmembrane</keyword>
<dbReference type="InterPro" id="IPR036291">
    <property type="entry name" value="NAD(P)-bd_dom_sf"/>
</dbReference>
<dbReference type="EMBL" id="FN648927">
    <property type="protein sequence ID" value="CBN75163.1"/>
    <property type="molecule type" value="Genomic_DNA"/>
</dbReference>
<dbReference type="InParanoid" id="D8LSA6"/>
<protein>
    <recommendedName>
        <fullName evidence="3">3-beta hydroxysteroid dehydrogenase/isomerase domain-containing protein</fullName>
    </recommendedName>
</protein>
<gene>
    <name evidence="4" type="ORF">Esi_0070_0129</name>
</gene>
<accession>D8LSA6</accession>
<dbReference type="InterPro" id="IPR028110">
    <property type="entry name" value="TMEM254"/>
</dbReference>
<feature type="domain" description="3-beta hydroxysteroid dehydrogenase/isomerase" evidence="3">
    <location>
        <begin position="35"/>
        <end position="114"/>
    </location>
</feature>
<dbReference type="GO" id="GO:0016616">
    <property type="term" value="F:oxidoreductase activity, acting on the CH-OH group of donors, NAD or NADP as acceptor"/>
    <property type="evidence" value="ECO:0007669"/>
    <property type="project" value="InterPro"/>
</dbReference>
<evidence type="ECO:0000256" key="1">
    <source>
        <dbReference type="RuleBase" id="RU004475"/>
    </source>
</evidence>
<dbReference type="Pfam" id="PF14934">
    <property type="entry name" value="TMEM254"/>
    <property type="match status" value="1"/>
</dbReference>
<keyword evidence="5" id="KW-1185">Reference proteome</keyword>
<feature type="region of interest" description="Disordered" evidence="2">
    <location>
        <begin position="16"/>
        <end position="38"/>
    </location>
</feature>
<evidence type="ECO:0000259" key="3">
    <source>
        <dbReference type="Pfam" id="PF01073"/>
    </source>
</evidence>
<feature type="transmembrane region" description="Helical" evidence="1">
    <location>
        <begin position="263"/>
        <end position="289"/>
    </location>
</feature>
<dbReference type="InterPro" id="IPR002225">
    <property type="entry name" value="3Beta_OHSteriod_DH/Estase"/>
</dbReference>